<reference evidence="1 2" key="2">
    <citation type="journal article" date="2012" name="BMC Genomics">
        <title>The genome of Pelobacter carbinolicus reveals surprising metabolic capabilities and physiological features.</title>
        <authorList>
            <person name="Aklujkar M."/>
            <person name="Haveman S.A."/>
            <person name="Didonato R.Jr."/>
            <person name="Chertkov O."/>
            <person name="Han C.S."/>
            <person name="Land M.L."/>
            <person name="Brown P."/>
            <person name="Lovley D.R."/>
        </authorList>
    </citation>
    <scope>NUCLEOTIDE SEQUENCE [LARGE SCALE GENOMIC DNA]</scope>
    <source>
        <strain evidence="2">DSM 2380 / NBRC 103641 / GraBd1</strain>
    </source>
</reference>
<accession>Q0C6L0</accession>
<dbReference type="KEGG" id="pca:Pcar_3308"/>
<dbReference type="eggNOG" id="ENOG50337UC">
    <property type="taxonomic scope" value="Bacteria"/>
</dbReference>
<reference evidence="2" key="1">
    <citation type="submission" date="2005-10" db="EMBL/GenBank/DDBJ databases">
        <title>Complete sequence of Pelobacter carbinolicus DSM 2380.</title>
        <authorList>
            <person name="Copeland A."/>
            <person name="Lucas S."/>
            <person name="Lapidus A."/>
            <person name="Barry K."/>
            <person name="Detter J.C."/>
            <person name="Glavina T."/>
            <person name="Hammon N."/>
            <person name="Israni S."/>
            <person name="Pitluck S."/>
            <person name="Chertkov O."/>
            <person name="Schmutz J."/>
            <person name="Larimer F."/>
            <person name="Land M."/>
            <person name="Kyrpides N."/>
            <person name="Ivanova N."/>
            <person name="Richardson P."/>
        </authorList>
    </citation>
    <scope>NUCLEOTIDE SEQUENCE [LARGE SCALE GENOMIC DNA]</scope>
    <source>
        <strain evidence="2">DSM 2380 / NBRC 103641 / GraBd1</strain>
    </source>
</reference>
<evidence type="ECO:0000313" key="2">
    <source>
        <dbReference type="Proteomes" id="UP000002534"/>
    </source>
</evidence>
<keyword evidence="2" id="KW-1185">Reference proteome</keyword>
<dbReference type="Proteomes" id="UP000002534">
    <property type="component" value="Chromosome"/>
</dbReference>
<dbReference type="HOGENOM" id="CLU_2424301_0_0_7"/>
<gene>
    <name evidence="1" type="ordered locus">Pcar_3308</name>
</gene>
<dbReference type="CDD" id="cd11539">
    <property type="entry name" value="NTP-PPase_u2"/>
    <property type="match status" value="1"/>
</dbReference>
<protein>
    <submittedName>
        <fullName evidence="1">Antitoxin</fullName>
    </submittedName>
</protein>
<proteinExistence type="predicted"/>
<dbReference type="SUPFAM" id="SSF101386">
    <property type="entry name" value="all-alpha NTP pyrophosphatases"/>
    <property type="match status" value="1"/>
</dbReference>
<dbReference type="STRING" id="338963.Pcar_3308"/>
<organism evidence="1 2">
    <name type="scientific">Syntrophotalea carbinolica (strain DSM 2380 / NBRC 103641 / GraBd1)</name>
    <name type="common">Pelobacter carbinolicus</name>
    <dbReference type="NCBI Taxonomy" id="338963"/>
    <lineage>
        <taxon>Bacteria</taxon>
        <taxon>Pseudomonadati</taxon>
        <taxon>Thermodesulfobacteriota</taxon>
        <taxon>Desulfuromonadia</taxon>
        <taxon>Desulfuromonadales</taxon>
        <taxon>Syntrophotaleaceae</taxon>
        <taxon>Syntrophotalea</taxon>
    </lineage>
</organism>
<dbReference type="EMBL" id="CP000142">
    <property type="protein sequence ID" value="ABI81927.1"/>
    <property type="molecule type" value="Genomic_DNA"/>
</dbReference>
<evidence type="ECO:0000313" key="1">
    <source>
        <dbReference type="EMBL" id="ABI81927.1"/>
    </source>
</evidence>
<dbReference type="Gene3D" id="1.10.287.1080">
    <property type="entry name" value="MazG-like"/>
    <property type="match status" value="1"/>
</dbReference>
<sequence>MKNQIDRDIFKKTITKWGDEAQYDQMIEECAELIAVLKHYKRGKVAEAEVIDELADVVLMAHQLMFMFGEESVSRAIDKKLDKLRGLLRTA</sequence>
<dbReference type="AlphaFoldDB" id="Q0C6L0"/>
<dbReference type="RefSeq" id="WP_011341358.1">
    <property type="nucleotide sequence ID" value="NC_007498.2"/>
</dbReference>
<name>Q0C6L0_SYNC1</name>